<accession>A0ABN9Y764</accession>
<evidence type="ECO:0000313" key="2">
    <source>
        <dbReference type="Proteomes" id="UP001189429"/>
    </source>
</evidence>
<reference evidence="1" key="1">
    <citation type="submission" date="2023-10" db="EMBL/GenBank/DDBJ databases">
        <authorList>
            <person name="Chen Y."/>
            <person name="Shah S."/>
            <person name="Dougan E. K."/>
            <person name="Thang M."/>
            <person name="Chan C."/>
        </authorList>
    </citation>
    <scope>NUCLEOTIDE SEQUENCE [LARGE SCALE GENOMIC DNA]</scope>
</reference>
<name>A0ABN9Y764_9DINO</name>
<keyword evidence="2" id="KW-1185">Reference proteome</keyword>
<sequence>MVLFGSPACLRALRSSQVWFADGTFKIAPLLWPQPHTTHCSVNGFTLPCVYALLPGKTKAVYEALWSQVFWLLGPGPPVDPVLLLDYEHAVLRCPGHVAPPGLLLSL</sequence>
<dbReference type="EMBL" id="CAUYUJ010021726">
    <property type="protein sequence ID" value="CAK0906652.1"/>
    <property type="molecule type" value="Genomic_DNA"/>
</dbReference>
<dbReference type="Proteomes" id="UP001189429">
    <property type="component" value="Unassembled WGS sequence"/>
</dbReference>
<organism evidence="1 2">
    <name type="scientific">Prorocentrum cordatum</name>
    <dbReference type="NCBI Taxonomy" id="2364126"/>
    <lineage>
        <taxon>Eukaryota</taxon>
        <taxon>Sar</taxon>
        <taxon>Alveolata</taxon>
        <taxon>Dinophyceae</taxon>
        <taxon>Prorocentrales</taxon>
        <taxon>Prorocentraceae</taxon>
        <taxon>Prorocentrum</taxon>
    </lineage>
</organism>
<comment type="caution">
    <text evidence="1">The sequence shown here is derived from an EMBL/GenBank/DDBJ whole genome shotgun (WGS) entry which is preliminary data.</text>
</comment>
<gene>
    <name evidence="1" type="ORF">PCOR1329_LOCUS81907</name>
</gene>
<evidence type="ECO:0008006" key="3">
    <source>
        <dbReference type="Google" id="ProtNLM"/>
    </source>
</evidence>
<proteinExistence type="predicted"/>
<protein>
    <recommendedName>
        <fullName evidence="3">MULE transposase domain-containing protein</fullName>
    </recommendedName>
</protein>
<evidence type="ECO:0000313" key="1">
    <source>
        <dbReference type="EMBL" id="CAK0906652.1"/>
    </source>
</evidence>